<comment type="caution">
    <text evidence="1">The sequence shown here is derived from an EMBL/GenBank/DDBJ whole genome shotgun (WGS) entry which is preliminary data.</text>
</comment>
<evidence type="ECO:0000313" key="2">
    <source>
        <dbReference type="Proteomes" id="UP000305778"/>
    </source>
</evidence>
<accession>A0A4V5MZX6</accession>
<dbReference type="OrthoDB" id="163862at2"/>
<reference evidence="1 2" key="1">
    <citation type="submission" date="2019-04" db="EMBL/GenBank/DDBJ databases">
        <title>Streptomyces oryziradicis sp. nov., a novel actinomycete isolated from rhizosphere soil of rice (Oryza sativa L.).</title>
        <authorList>
            <person name="Li C."/>
        </authorList>
    </citation>
    <scope>NUCLEOTIDE SEQUENCE [LARGE SCALE GENOMIC DNA]</scope>
    <source>
        <strain evidence="1 2">NEAU-C40</strain>
    </source>
</reference>
<evidence type="ECO:0008006" key="3">
    <source>
        <dbReference type="Google" id="ProtNLM"/>
    </source>
</evidence>
<name>A0A4V5MZX6_9ACTN</name>
<organism evidence="1 2">
    <name type="scientific">Actinacidiphila oryziradicis</name>
    <dbReference type="NCBI Taxonomy" id="2571141"/>
    <lineage>
        <taxon>Bacteria</taxon>
        <taxon>Bacillati</taxon>
        <taxon>Actinomycetota</taxon>
        <taxon>Actinomycetes</taxon>
        <taxon>Kitasatosporales</taxon>
        <taxon>Streptomycetaceae</taxon>
        <taxon>Actinacidiphila</taxon>
    </lineage>
</organism>
<dbReference type="AlphaFoldDB" id="A0A4V5MZX6"/>
<gene>
    <name evidence="1" type="ORF">FCI23_20720</name>
</gene>
<keyword evidence="2" id="KW-1185">Reference proteome</keyword>
<proteinExistence type="predicted"/>
<evidence type="ECO:0000313" key="1">
    <source>
        <dbReference type="EMBL" id="TKA09819.1"/>
    </source>
</evidence>
<dbReference type="Proteomes" id="UP000305778">
    <property type="component" value="Unassembled WGS sequence"/>
</dbReference>
<protein>
    <recommendedName>
        <fullName evidence="3">Prokaryotic metallothionein</fullName>
    </recommendedName>
</protein>
<dbReference type="RefSeq" id="WP_136725422.1">
    <property type="nucleotide sequence ID" value="NZ_JAOPYF010000458.1"/>
</dbReference>
<dbReference type="EMBL" id="SUMC01000019">
    <property type="protein sequence ID" value="TKA09819.1"/>
    <property type="molecule type" value="Genomic_DNA"/>
</dbReference>
<sequence>MTRCEVCGNDYSMPIHIEAQGVRHTFDSFDCAIHRMAPVCEHCRVRITGKGVEADGRFFCGAHCAKAEGVHGIVDRIGSVPAT</sequence>